<protein>
    <submittedName>
        <fullName evidence="2">Uncharacterized protein</fullName>
    </submittedName>
</protein>
<accession>A0A127Z467</accession>
<evidence type="ECO:0000256" key="1">
    <source>
        <dbReference type="SAM" id="MobiDB-lite"/>
    </source>
</evidence>
<reference evidence="2" key="1">
    <citation type="submission" date="2014-06" db="EMBL/GenBank/DDBJ databases">
        <authorList>
            <person name="Ju J."/>
            <person name="Zhang J."/>
        </authorList>
    </citation>
    <scope>NUCLEOTIDE SEQUENCE</scope>
    <source>
        <strain evidence="2">SscI8</strain>
    </source>
</reference>
<dbReference type="EMBL" id="LK056669">
    <property type="protein sequence ID" value="CDR88067.1"/>
    <property type="molecule type" value="Genomic_DNA"/>
</dbReference>
<feature type="compositionally biased region" description="Polar residues" evidence="1">
    <location>
        <begin position="93"/>
        <end position="105"/>
    </location>
</feature>
<feature type="compositionally biased region" description="Polar residues" evidence="1">
    <location>
        <begin position="58"/>
        <end position="77"/>
    </location>
</feature>
<proteinExistence type="predicted"/>
<feature type="compositionally biased region" description="Basic and acidic residues" evidence="1">
    <location>
        <begin position="126"/>
        <end position="135"/>
    </location>
</feature>
<evidence type="ECO:0000313" key="2">
    <source>
        <dbReference type="EMBL" id="CDR88067.1"/>
    </source>
</evidence>
<dbReference type="AlphaFoldDB" id="A0A127Z467"/>
<feature type="compositionally biased region" description="Basic and acidic residues" evidence="1">
    <location>
        <begin position="160"/>
        <end position="181"/>
    </location>
</feature>
<sequence length="259" mass="26499">MTDTTVANKVSNGASSVYASVTSSAQRVLPVASTLVSEATGFAALSETYSDAPAEQATEPSSNPAEDPTSSTSQPNGSVLAREDKQEELERGPSSTDRPSQNQKHIGTESGIPTTGGAATTASPDDDVKQAIAKENHKRGGASQAAVGVDYSNQPCPTSDARRENPTSKPAEGKTQFDSKEQQLNGSSQNSSASSAPQSDSTADTSVDQDAESGASKSLSLKDRLKGQAKVAAGKITRKEDKVEQGKLLKAGGAAAGDV</sequence>
<feature type="compositionally biased region" description="Low complexity" evidence="1">
    <location>
        <begin position="187"/>
        <end position="206"/>
    </location>
</feature>
<feature type="compositionally biased region" description="Basic and acidic residues" evidence="1">
    <location>
        <begin position="81"/>
        <end position="91"/>
    </location>
</feature>
<feature type="compositionally biased region" description="Low complexity" evidence="1">
    <location>
        <begin position="248"/>
        <end position="259"/>
    </location>
</feature>
<feature type="compositionally biased region" description="Basic and acidic residues" evidence="1">
    <location>
        <begin position="237"/>
        <end position="247"/>
    </location>
</feature>
<name>A0A127Z467_9BASI</name>
<gene>
    <name evidence="2" type="ORF">SPSC_03653</name>
</gene>
<organism evidence="2">
    <name type="scientific">Sporisorium scitamineum</name>
    <dbReference type="NCBI Taxonomy" id="49012"/>
    <lineage>
        <taxon>Eukaryota</taxon>
        <taxon>Fungi</taxon>
        <taxon>Dikarya</taxon>
        <taxon>Basidiomycota</taxon>
        <taxon>Ustilaginomycotina</taxon>
        <taxon>Ustilaginomycetes</taxon>
        <taxon>Ustilaginales</taxon>
        <taxon>Ustilaginaceae</taxon>
        <taxon>Sporisorium</taxon>
    </lineage>
</organism>
<feature type="region of interest" description="Disordered" evidence="1">
    <location>
        <begin position="47"/>
        <end position="259"/>
    </location>
</feature>
<dbReference type="OrthoDB" id="3268823at2759"/>